<evidence type="ECO:0000313" key="4">
    <source>
        <dbReference type="Proteomes" id="UP001193734"/>
    </source>
</evidence>
<feature type="chain" id="PRO_5046285447" description="Lipocalin-like domain-containing protein" evidence="1">
    <location>
        <begin position="20"/>
        <end position="528"/>
    </location>
</feature>
<dbReference type="InterPro" id="IPR038653">
    <property type="entry name" value="Put_CMD_sf"/>
</dbReference>
<dbReference type="GeneID" id="82158605"/>
<dbReference type="Pfam" id="PF13944">
    <property type="entry name" value="Calycin_like"/>
    <property type="match status" value="1"/>
</dbReference>
<name>A0ABX2AZM3_9BACT</name>
<dbReference type="Proteomes" id="UP001193734">
    <property type="component" value="Unassembled WGS sequence"/>
</dbReference>
<accession>A0ABX2AZM3</accession>
<evidence type="ECO:0000256" key="1">
    <source>
        <dbReference type="SAM" id="SignalP"/>
    </source>
</evidence>
<organism evidence="3 4">
    <name type="scientific">Xylanibacter rodentium</name>
    <dbReference type="NCBI Taxonomy" id="2736289"/>
    <lineage>
        <taxon>Bacteria</taxon>
        <taxon>Pseudomonadati</taxon>
        <taxon>Bacteroidota</taxon>
        <taxon>Bacteroidia</taxon>
        <taxon>Bacteroidales</taxon>
        <taxon>Prevotellaceae</taxon>
        <taxon>Xylanibacter</taxon>
    </lineage>
</organism>
<feature type="signal peptide" evidence="1">
    <location>
        <begin position="1"/>
        <end position="19"/>
    </location>
</feature>
<dbReference type="EMBL" id="JABKKE010000028">
    <property type="protein sequence ID" value="NPE15140.1"/>
    <property type="molecule type" value="Genomic_DNA"/>
</dbReference>
<keyword evidence="4" id="KW-1185">Reference proteome</keyword>
<evidence type="ECO:0000313" key="3">
    <source>
        <dbReference type="EMBL" id="NPE15140.1"/>
    </source>
</evidence>
<dbReference type="InterPro" id="IPR024311">
    <property type="entry name" value="Lipocalin-like"/>
</dbReference>
<gene>
    <name evidence="3" type="ORF">HPS55_12585</name>
</gene>
<sequence length="528" mass="56214">MKKLFTLITLFAGTVAAMGTDYTDKLVVNINNTATVPVTTTISVEEQPDGKYSLQLKNFMLTAGKNPEDVMPVGTINISDVDGTSAGNTTMLSTSQSIKIENGDTPGIDFWMGSMLPEVPVNVKAEMAAERLYALITINMPGIGDIEVVFGDVYQMANSGFELFHTATSGDVTSDEPDNWHSFMSCTGAFASLVSTVPHTFISQEARPGSAGTSSVLIKSGKVLGIVVANGTMTNGRLQAGAMSATDPKNCAFIDITSEDTDTNGDLFHNKFYGKPDSMSVWVKFTQETPQTDYPYATVTAVITDGSYYQEPVDKDYTDIIVARAANATIESKDGVWQKLTIPFDYEPYTDKDAKTILMTFSTNAGAGKGTGNDELYVDDLEMIYNCSATGITIKGTPVDGFGTAADNVYEVIVDGDNADVDIADIAVTTNGKGARVTMEKADVDCIGGGSDVIITVTSADLKKNNTYCVKTRSAQYAGINNAAIGAGGKEEVKAIYNVNGQQIKSPAKGSICIVKYTNGKTVKKIVK</sequence>
<evidence type="ECO:0000259" key="2">
    <source>
        <dbReference type="Pfam" id="PF13944"/>
    </source>
</evidence>
<protein>
    <recommendedName>
        <fullName evidence="2">Lipocalin-like domain-containing protein</fullName>
    </recommendedName>
</protein>
<comment type="caution">
    <text evidence="3">The sequence shown here is derived from an EMBL/GenBank/DDBJ whole genome shotgun (WGS) entry which is preliminary data.</text>
</comment>
<reference evidence="3 4" key="1">
    <citation type="submission" date="2020-05" db="EMBL/GenBank/DDBJ databases">
        <title>Distinct polysaccharide utilization as determinants for interspecies competition between intestinal Prevotella spp.</title>
        <authorList>
            <person name="Galvez E.J.C."/>
            <person name="Iljazovic A."/>
            <person name="Strowig T."/>
        </authorList>
    </citation>
    <scope>NUCLEOTIDE SEQUENCE [LARGE SCALE GENOMIC DNA]</scope>
    <source>
        <strain evidence="3 4">PROD</strain>
    </source>
</reference>
<dbReference type="RefSeq" id="WP_172178594.1">
    <property type="nucleotide sequence ID" value="NZ_CASGIA010000034.1"/>
</dbReference>
<keyword evidence="1" id="KW-0732">Signal</keyword>
<proteinExistence type="predicted"/>
<dbReference type="Gene3D" id="2.60.120.890">
    <property type="entry name" value="BT2081, beta-jelly-roll domain"/>
    <property type="match status" value="1"/>
</dbReference>
<feature type="domain" description="Lipocalin-like" evidence="2">
    <location>
        <begin position="20"/>
        <end position="150"/>
    </location>
</feature>